<evidence type="ECO:0000256" key="3">
    <source>
        <dbReference type="SAM" id="MobiDB-lite"/>
    </source>
</evidence>
<evidence type="ECO:0000259" key="4">
    <source>
        <dbReference type="PROSITE" id="PS50102"/>
    </source>
</evidence>
<dbReference type="GO" id="GO:0003723">
    <property type="term" value="F:RNA binding"/>
    <property type="evidence" value="ECO:0007669"/>
    <property type="project" value="UniProtKB-UniRule"/>
</dbReference>
<evidence type="ECO:0000313" key="5">
    <source>
        <dbReference type="EMBL" id="EDP42552.1"/>
    </source>
</evidence>
<dbReference type="AlphaFoldDB" id="A8Q774"/>
<accession>A8Q774</accession>
<sequence length="357" mass="42165">MNSVREIQRINERELELGLHGSGSWHDQYKDSAYIYVGGLPYDLTEGDVLTIFSQYGEIVNIHLPKPREEPGPSDKDRRAHDPQESKKSHGRNRGFGFLMYEDQRSTVLAVDNLNGSQVLGRTLRVDHVANFKQERVRDAEGNLVEPEEQILNCAPPETVVDEDEDPEHGDGDADLEDPMAAYFAEKRDRERRKKRRRHDDDERSSARRHRERRRKESDLHESRRHRDGRSEERDARYRREEDLERRANDNELPSHHRHGRDYDGAYGDDTDQGSRHHGAHHRERRHRHGGPEGSRHHVHRTEEDSRTWRRRDEQPIHQEHSDYEQRGDVQDRPRHDASRERSVTPIMDRHVRTDTP</sequence>
<feature type="compositionally biased region" description="Basic and acidic residues" evidence="3">
    <location>
        <begin position="66"/>
        <end position="88"/>
    </location>
</feature>
<dbReference type="GO" id="GO:0005686">
    <property type="term" value="C:U2 snRNP"/>
    <property type="evidence" value="ECO:0007669"/>
    <property type="project" value="TreeGrafter"/>
</dbReference>
<dbReference type="RefSeq" id="XP_001729766.1">
    <property type="nucleotide sequence ID" value="XM_001729714.1"/>
</dbReference>
<dbReference type="VEuPathDB" id="FungiDB:MGL_3310"/>
<evidence type="ECO:0000313" key="6">
    <source>
        <dbReference type="Proteomes" id="UP000008837"/>
    </source>
</evidence>
<feature type="compositionally biased region" description="Basic residues" evidence="3">
    <location>
        <begin position="276"/>
        <end position="289"/>
    </location>
</feature>
<dbReference type="Gene3D" id="3.30.70.330">
    <property type="match status" value="1"/>
</dbReference>
<dbReference type="GO" id="GO:0071013">
    <property type="term" value="C:catalytic step 2 spliceosome"/>
    <property type="evidence" value="ECO:0007669"/>
    <property type="project" value="TreeGrafter"/>
</dbReference>
<dbReference type="InterPro" id="IPR012677">
    <property type="entry name" value="Nucleotide-bd_a/b_plait_sf"/>
</dbReference>
<feature type="compositionally biased region" description="Basic and acidic residues" evidence="3">
    <location>
        <begin position="229"/>
        <end position="255"/>
    </location>
</feature>
<dbReference type="CDD" id="cd12411">
    <property type="entry name" value="RRM_ist3_like"/>
    <property type="match status" value="1"/>
</dbReference>
<keyword evidence="6" id="KW-1185">Reference proteome</keyword>
<dbReference type="Pfam" id="PF16367">
    <property type="entry name" value="RRM_7"/>
    <property type="match status" value="1"/>
</dbReference>
<name>A8Q774_MALGO</name>
<evidence type="ECO:0000256" key="1">
    <source>
        <dbReference type="ARBA" id="ARBA00022884"/>
    </source>
</evidence>
<dbReference type="InParanoid" id="A8Q774"/>
<dbReference type="InterPro" id="IPR035979">
    <property type="entry name" value="RBD_domain_sf"/>
</dbReference>
<dbReference type="PANTHER" id="PTHR45880:SF1">
    <property type="entry name" value="RNA-BINDING MOTIF PROTEIN, X-LINKED 2"/>
    <property type="match status" value="1"/>
</dbReference>
<dbReference type="Proteomes" id="UP000008837">
    <property type="component" value="Unassembled WGS sequence"/>
</dbReference>
<dbReference type="STRING" id="425265.A8Q774"/>
<dbReference type="SMART" id="SM00360">
    <property type="entry name" value="RRM"/>
    <property type="match status" value="1"/>
</dbReference>
<feature type="domain" description="RRM" evidence="4">
    <location>
        <begin position="33"/>
        <end position="131"/>
    </location>
</feature>
<keyword evidence="1 2" id="KW-0694">RNA-binding</keyword>
<dbReference type="InterPro" id="IPR045844">
    <property type="entry name" value="RRM_Ist3-like"/>
</dbReference>
<evidence type="ECO:0000256" key="2">
    <source>
        <dbReference type="PROSITE-ProRule" id="PRU00176"/>
    </source>
</evidence>
<dbReference type="EMBL" id="AAYY01000011">
    <property type="protein sequence ID" value="EDP42552.1"/>
    <property type="molecule type" value="Genomic_DNA"/>
</dbReference>
<dbReference type="InterPro" id="IPR000504">
    <property type="entry name" value="RRM_dom"/>
</dbReference>
<protein>
    <recommendedName>
        <fullName evidence="4">RRM domain-containing protein</fullName>
    </recommendedName>
</protein>
<dbReference type="GeneID" id="5854072"/>
<dbReference type="OrthoDB" id="2573941at2759"/>
<feature type="region of interest" description="Disordered" evidence="3">
    <location>
        <begin position="140"/>
        <end position="357"/>
    </location>
</feature>
<feature type="compositionally biased region" description="Acidic residues" evidence="3">
    <location>
        <begin position="160"/>
        <end position="178"/>
    </location>
</feature>
<comment type="caution">
    <text evidence="5">The sequence shown here is derived from an EMBL/GenBank/DDBJ whole genome shotgun (WGS) entry which is preliminary data.</text>
</comment>
<dbReference type="GO" id="GO:0071011">
    <property type="term" value="C:precatalytic spliceosome"/>
    <property type="evidence" value="ECO:0007669"/>
    <property type="project" value="TreeGrafter"/>
</dbReference>
<dbReference type="PANTHER" id="PTHR45880">
    <property type="entry name" value="RNA-BINDING MOTIF PROTEIN, X-LINKED 2"/>
    <property type="match status" value="1"/>
</dbReference>
<feature type="compositionally biased region" description="Basic and acidic residues" evidence="3">
    <location>
        <begin position="290"/>
        <end position="357"/>
    </location>
</feature>
<dbReference type="InterPro" id="IPR051847">
    <property type="entry name" value="RNA_proc/Spliceosome_comp"/>
</dbReference>
<organism evidence="5 6">
    <name type="scientific">Malassezia globosa (strain ATCC MYA-4612 / CBS 7966)</name>
    <name type="common">Dandruff-associated fungus</name>
    <dbReference type="NCBI Taxonomy" id="425265"/>
    <lineage>
        <taxon>Eukaryota</taxon>
        <taxon>Fungi</taxon>
        <taxon>Dikarya</taxon>
        <taxon>Basidiomycota</taxon>
        <taxon>Ustilaginomycotina</taxon>
        <taxon>Malasseziomycetes</taxon>
        <taxon>Malasseziales</taxon>
        <taxon>Malasseziaceae</taxon>
        <taxon>Malassezia</taxon>
    </lineage>
</organism>
<dbReference type="OMA" id="GSWHVDY"/>
<dbReference type="FunCoup" id="A8Q774">
    <property type="interactions" value="113"/>
</dbReference>
<dbReference type="GO" id="GO:0000398">
    <property type="term" value="P:mRNA splicing, via spliceosome"/>
    <property type="evidence" value="ECO:0007669"/>
    <property type="project" value="InterPro"/>
</dbReference>
<proteinExistence type="predicted"/>
<dbReference type="SUPFAM" id="SSF54928">
    <property type="entry name" value="RNA-binding domain, RBD"/>
    <property type="match status" value="1"/>
</dbReference>
<dbReference type="PROSITE" id="PS50102">
    <property type="entry name" value="RRM"/>
    <property type="match status" value="1"/>
</dbReference>
<reference evidence="5 6" key="1">
    <citation type="journal article" date="2007" name="Proc. Natl. Acad. Sci. U.S.A.">
        <title>Dandruff-associated Malassezia genomes reveal convergent and divergent virulence traits shared with plant and human fungal pathogens.</title>
        <authorList>
            <person name="Xu J."/>
            <person name="Saunders C.W."/>
            <person name="Hu P."/>
            <person name="Grant R.A."/>
            <person name="Boekhout T."/>
            <person name="Kuramae E.E."/>
            <person name="Kronstad J.W."/>
            <person name="Deangelis Y.M."/>
            <person name="Reeder N.L."/>
            <person name="Johnstone K.R."/>
            <person name="Leland M."/>
            <person name="Fieno A.M."/>
            <person name="Begley W.M."/>
            <person name="Sun Y."/>
            <person name="Lacey M.P."/>
            <person name="Chaudhary T."/>
            <person name="Keough T."/>
            <person name="Chu L."/>
            <person name="Sears R."/>
            <person name="Yuan B."/>
            <person name="Dawson T.L.Jr."/>
        </authorList>
    </citation>
    <scope>NUCLEOTIDE SEQUENCE [LARGE SCALE GENOMIC DNA]</scope>
    <source>
        <strain evidence="6">ATCC MYA-4612 / CBS 7966</strain>
    </source>
</reference>
<feature type="region of interest" description="Disordered" evidence="3">
    <location>
        <begin position="64"/>
        <end position="96"/>
    </location>
</feature>
<dbReference type="KEGG" id="mgl:MGL_3310"/>
<gene>
    <name evidence="5" type="ORF">MGL_3310</name>
</gene>